<dbReference type="EMBL" id="JAHRIO010071688">
    <property type="protein sequence ID" value="MEQ2182166.1"/>
    <property type="molecule type" value="Genomic_DNA"/>
</dbReference>
<evidence type="ECO:0000313" key="6">
    <source>
        <dbReference type="Proteomes" id="UP001476798"/>
    </source>
</evidence>
<comment type="caution">
    <text evidence="5">The sequence shown here is derived from an EMBL/GenBank/DDBJ whole genome shotgun (WGS) entry which is preliminary data.</text>
</comment>
<keyword evidence="3" id="KW-0963">Cytoplasm</keyword>
<accession>A0ABV0PFI1</accession>
<evidence type="ECO:0000256" key="3">
    <source>
        <dbReference type="ARBA" id="ARBA00023212"/>
    </source>
</evidence>
<reference evidence="5 6" key="1">
    <citation type="submission" date="2021-06" db="EMBL/GenBank/DDBJ databases">
        <authorList>
            <person name="Palmer J.M."/>
        </authorList>
    </citation>
    <scope>NUCLEOTIDE SEQUENCE [LARGE SCALE GENOMIC DNA]</scope>
    <source>
        <strain evidence="5 6">GA_2019</strain>
        <tissue evidence="5">Muscle</tissue>
    </source>
</reference>
<dbReference type="PANTHER" id="PTHR10554:SF3">
    <property type="entry name" value="GAMMA-2-SYNTROPHIN"/>
    <property type="match status" value="1"/>
</dbReference>
<dbReference type="InterPro" id="IPR036034">
    <property type="entry name" value="PDZ_sf"/>
</dbReference>
<dbReference type="InterPro" id="IPR001478">
    <property type="entry name" value="PDZ"/>
</dbReference>
<evidence type="ECO:0000256" key="2">
    <source>
        <dbReference type="ARBA" id="ARBA00010798"/>
    </source>
</evidence>
<dbReference type="Pfam" id="PF00595">
    <property type="entry name" value="PDZ"/>
    <property type="match status" value="1"/>
</dbReference>
<dbReference type="SUPFAM" id="SSF50156">
    <property type="entry name" value="PDZ domain-like"/>
    <property type="match status" value="1"/>
</dbReference>
<keyword evidence="6" id="KW-1185">Reference proteome</keyword>
<proteinExistence type="inferred from homology"/>
<dbReference type="Proteomes" id="UP001476798">
    <property type="component" value="Unassembled WGS sequence"/>
</dbReference>
<comment type="similarity">
    <text evidence="2">Belongs to the syntrophin family.</text>
</comment>
<feature type="non-terminal residue" evidence="5">
    <location>
        <position position="1"/>
    </location>
</feature>
<evidence type="ECO:0000259" key="4">
    <source>
        <dbReference type="PROSITE" id="PS50106"/>
    </source>
</evidence>
<evidence type="ECO:0000313" key="5">
    <source>
        <dbReference type="EMBL" id="MEQ2182166.1"/>
    </source>
</evidence>
<protein>
    <submittedName>
        <fullName evidence="5">Gamma-2-syntrophin</fullName>
    </submittedName>
</protein>
<name>A0ABV0PFI1_9TELE</name>
<evidence type="ECO:0000256" key="1">
    <source>
        <dbReference type="ARBA" id="ARBA00004245"/>
    </source>
</evidence>
<dbReference type="InterPro" id="IPR015482">
    <property type="entry name" value="Syntrophin"/>
</dbReference>
<dbReference type="SMART" id="SM00228">
    <property type="entry name" value="PDZ"/>
    <property type="match status" value="1"/>
</dbReference>
<feature type="domain" description="PDZ" evidence="4">
    <location>
        <begin position="1"/>
        <end position="67"/>
    </location>
</feature>
<sequence length="95" mass="10536">GGAEHSVPVVISKIFKDQVADQTGKLFVGDAVLQVNGIKVEHCTHEEVVHLLRTAGDEVTITVRYLREVPSFLKLPLGERPRPVMSFIRPAECFL</sequence>
<dbReference type="PROSITE" id="PS50106">
    <property type="entry name" value="PDZ"/>
    <property type="match status" value="1"/>
</dbReference>
<dbReference type="Gene3D" id="2.30.42.10">
    <property type="match status" value="1"/>
</dbReference>
<comment type="subcellular location">
    <subcellularLocation>
        <location evidence="1">Cytoplasm</location>
        <location evidence="1">Cytoskeleton</location>
    </subcellularLocation>
</comment>
<dbReference type="PANTHER" id="PTHR10554">
    <property type="entry name" value="SYNTROPHIN"/>
    <property type="match status" value="1"/>
</dbReference>
<keyword evidence="3" id="KW-0206">Cytoskeleton</keyword>
<gene>
    <name evidence="5" type="primary">SNTG2_1</name>
    <name evidence="5" type="ORF">GOODEAATRI_019426</name>
</gene>
<organism evidence="5 6">
    <name type="scientific">Goodea atripinnis</name>
    <dbReference type="NCBI Taxonomy" id="208336"/>
    <lineage>
        <taxon>Eukaryota</taxon>
        <taxon>Metazoa</taxon>
        <taxon>Chordata</taxon>
        <taxon>Craniata</taxon>
        <taxon>Vertebrata</taxon>
        <taxon>Euteleostomi</taxon>
        <taxon>Actinopterygii</taxon>
        <taxon>Neopterygii</taxon>
        <taxon>Teleostei</taxon>
        <taxon>Neoteleostei</taxon>
        <taxon>Acanthomorphata</taxon>
        <taxon>Ovalentaria</taxon>
        <taxon>Atherinomorphae</taxon>
        <taxon>Cyprinodontiformes</taxon>
        <taxon>Goodeidae</taxon>
        <taxon>Goodea</taxon>
    </lineage>
</organism>